<dbReference type="GO" id="GO:0008270">
    <property type="term" value="F:zinc ion binding"/>
    <property type="evidence" value="ECO:0007669"/>
    <property type="project" value="InterPro"/>
</dbReference>
<keyword evidence="3" id="KW-1185">Reference proteome</keyword>
<name>A0A835HVV0_9MAGN</name>
<accession>A0A835HVV0</accession>
<reference evidence="2 3" key="1">
    <citation type="submission" date="2020-10" db="EMBL/GenBank/DDBJ databases">
        <title>The Coptis chinensis genome and diversification of protoberbering-type alkaloids.</title>
        <authorList>
            <person name="Wang B."/>
            <person name="Shu S."/>
            <person name="Song C."/>
            <person name="Liu Y."/>
        </authorList>
    </citation>
    <scope>NUCLEOTIDE SEQUENCE [LARGE SCALE GENOMIC DNA]</scope>
    <source>
        <strain evidence="2">HL-2020</strain>
        <tissue evidence="2">Leaf</tissue>
    </source>
</reference>
<proteinExistence type="predicted"/>
<feature type="domain" description="DYW" evidence="1">
    <location>
        <begin position="47"/>
        <end position="139"/>
    </location>
</feature>
<dbReference type="EMBL" id="JADFTS010000005">
    <property type="protein sequence ID" value="KAF9605689.1"/>
    <property type="molecule type" value="Genomic_DNA"/>
</dbReference>
<comment type="caution">
    <text evidence="2">The sequence shown here is derived from an EMBL/GenBank/DDBJ whole genome shotgun (WGS) entry which is preliminary data.</text>
</comment>
<protein>
    <recommendedName>
        <fullName evidence="1">DYW domain-containing protein</fullName>
    </recommendedName>
</protein>
<dbReference type="Proteomes" id="UP000631114">
    <property type="component" value="Unassembled WGS sequence"/>
</dbReference>
<organism evidence="2 3">
    <name type="scientific">Coptis chinensis</name>
    <dbReference type="NCBI Taxonomy" id="261450"/>
    <lineage>
        <taxon>Eukaryota</taxon>
        <taxon>Viridiplantae</taxon>
        <taxon>Streptophyta</taxon>
        <taxon>Embryophyta</taxon>
        <taxon>Tracheophyta</taxon>
        <taxon>Spermatophyta</taxon>
        <taxon>Magnoliopsida</taxon>
        <taxon>Ranunculales</taxon>
        <taxon>Ranunculaceae</taxon>
        <taxon>Coptidoideae</taxon>
        <taxon>Coptis</taxon>
    </lineage>
</organism>
<evidence type="ECO:0000313" key="2">
    <source>
        <dbReference type="EMBL" id="KAF9605689.1"/>
    </source>
</evidence>
<gene>
    <name evidence="2" type="ORF">IFM89_018032</name>
</gene>
<evidence type="ECO:0000259" key="1">
    <source>
        <dbReference type="Pfam" id="PF14432"/>
    </source>
</evidence>
<dbReference type="Pfam" id="PF14432">
    <property type="entry name" value="DYW_deaminase"/>
    <property type="match status" value="1"/>
</dbReference>
<dbReference type="AlphaFoldDB" id="A0A835HVV0"/>
<dbReference type="InterPro" id="IPR032867">
    <property type="entry name" value="DYW_dom"/>
</dbReference>
<evidence type="ECO:0000313" key="3">
    <source>
        <dbReference type="Proteomes" id="UP000631114"/>
    </source>
</evidence>
<sequence>MRKKPACSWIEVKGEVHAFVSGDKSHPDYDRIHKALEVLLEQMEREGYVPNTEDVLHDVEEEQKRNILCTNSEWLAIAFGIIGTPSGTTLRITKNLRVCVDCHIATKLISKIVGREIIVRDVSRFHHFKDGKCSCGDYW</sequence>
<dbReference type="OrthoDB" id="665793at2759"/>